<dbReference type="Proteomes" id="UP001642540">
    <property type="component" value="Unassembled WGS sequence"/>
</dbReference>
<accession>A0ABP1QFW3</accession>
<name>A0ABP1QFW3_9HEXA</name>
<feature type="domain" description="GCN5-related N-acetyltransferase Rv2170-like" evidence="1">
    <location>
        <begin position="217"/>
        <end position="294"/>
    </location>
</feature>
<protein>
    <recommendedName>
        <fullName evidence="1">GCN5-related N-acetyltransferase Rv2170-like domain-containing protein</fullName>
    </recommendedName>
</protein>
<dbReference type="InterPro" id="IPR016181">
    <property type="entry name" value="Acyl_CoA_acyltransferase"/>
</dbReference>
<organism evidence="2 3">
    <name type="scientific">Orchesella dallaii</name>
    <dbReference type="NCBI Taxonomy" id="48710"/>
    <lineage>
        <taxon>Eukaryota</taxon>
        <taxon>Metazoa</taxon>
        <taxon>Ecdysozoa</taxon>
        <taxon>Arthropoda</taxon>
        <taxon>Hexapoda</taxon>
        <taxon>Collembola</taxon>
        <taxon>Entomobryomorpha</taxon>
        <taxon>Entomobryoidea</taxon>
        <taxon>Orchesellidae</taxon>
        <taxon>Orchesellinae</taxon>
        <taxon>Orchesella</taxon>
    </lineage>
</organism>
<sequence length="306" mass="34100">MPSSQTAVEVLPKDFSKLETLLSSKLPASGMIYNVLKLRQTISENGRISVKIYANEDVDEWSVDTSTFMGVANVKGLPQNLVVICGPKNGPPKETVMQLLSVLDWTRENQFEGIDNSIAPVVIEEAKRRGELEENDPIELFYMQKEDALQIFNEKDKIVLSSSKLRVSSLQPRDAVMVQDRWPEKRKGYLEMLEASIESCSSGGVYVDLAKEEAIDGIVSDESKLDLVSFAVALPFGSIHAFHTELDHRRKGYGKLTMKILAQNIAKAGRVPLVQIFKTNDGSKALNEGIGFKYSHDINLLHFTPK</sequence>
<comment type="caution">
    <text evidence="2">The sequence shown here is derived from an EMBL/GenBank/DDBJ whole genome shotgun (WGS) entry which is preliminary data.</text>
</comment>
<evidence type="ECO:0000313" key="3">
    <source>
        <dbReference type="Proteomes" id="UP001642540"/>
    </source>
</evidence>
<keyword evidence="3" id="KW-1185">Reference proteome</keyword>
<dbReference type="Gene3D" id="3.40.630.30">
    <property type="match status" value="2"/>
</dbReference>
<dbReference type="Pfam" id="PF08445">
    <property type="entry name" value="FR47"/>
    <property type="match status" value="1"/>
</dbReference>
<dbReference type="SUPFAM" id="SSF55729">
    <property type="entry name" value="Acyl-CoA N-acyltransferases (Nat)"/>
    <property type="match status" value="1"/>
</dbReference>
<proteinExistence type="predicted"/>
<dbReference type="PANTHER" id="PTHR20958">
    <property type="entry name" value="GLYCINE N-ACYLTRANSFERASE-LIKE PROTEIN"/>
    <property type="match status" value="1"/>
</dbReference>
<evidence type="ECO:0000259" key="1">
    <source>
        <dbReference type="Pfam" id="PF08445"/>
    </source>
</evidence>
<evidence type="ECO:0000313" key="2">
    <source>
        <dbReference type="EMBL" id="CAL8101920.1"/>
    </source>
</evidence>
<dbReference type="InterPro" id="IPR053225">
    <property type="entry name" value="Acyl-CoA_N-acyltransferase"/>
</dbReference>
<gene>
    <name evidence="2" type="ORF">ODALV1_LOCUS10996</name>
</gene>
<dbReference type="PANTHER" id="PTHR20958:SF6">
    <property type="entry name" value="GLYCINE N-ACYLTRANSFERASE-LIKE PROTEIN"/>
    <property type="match status" value="1"/>
</dbReference>
<dbReference type="EMBL" id="CAXLJM020000033">
    <property type="protein sequence ID" value="CAL8101920.1"/>
    <property type="molecule type" value="Genomic_DNA"/>
</dbReference>
<dbReference type="InterPro" id="IPR013653">
    <property type="entry name" value="GCN5-like_dom"/>
</dbReference>
<reference evidence="2 3" key="1">
    <citation type="submission" date="2024-08" db="EMBL/GenBank/DDBJ databases">
        <authorList>
            <person name="Cucini C."/>
            <person name="Frati F."/>
        </authorList>
    </citation>
    <scope>NUCLEOTIDE SEQUENCE [LARGE SCALE GENOMIC DNA]</scope>
</reference>